<organism evidence="1 2">
    <name type="scientific">Chryseobacterium indicum</name>
    <dbReference type="NCBI Taxonomy" id="2766954"/>
    <lineage>
        <taxon>Bacteria</taxon>
        <taxon>Pseudomonadati</taxon>
        <taxon>Bacteroidota</taxon>
        <taxon>Flavobacteriia</taxon>
        <taxon>Flavobacteriales</taxon>
        <taxon>Weeksellaceae</taxon>
        <taxon>Chryseobacterium group</taxon>
        <taxon>Chryseobacterium</taxon>
    </lineage>
</organism>
<accession>A0ABS9C1Z8</accession>
<comment type="caution">
    <text evidence="1">The sequence shown here is derived from an EMBL/GenBank/DDBJ whole genome shotgun (WGS) entry which is preliminary data.</text>
</comment>
<name>A0ABS9C1Z8_9FLAO</name>
<reference evidence="1" key="1">
    <citation type="submission" date="2021-08" db="EMBL/GenBank/DDBJ databases">
        <title>Complete genome sequence of Chryseobacterium sp strain PS-8.</title>
        <authorList>
            <person name="Das S.K."/>
        </authorList>
    </citation>
    <scope>NUCLEOTIDE SEQUENCE</scope>
    <source>
        <strain evidence="1">PS-8</strain>
    </source>
</reference>
<proteinExistence type="predicted"/>
<dbReference type="Proteomes" id="UP001430374">
    <property type="component" value="Unassembled WGS sequence"/>
</dbReference>
<sequence length="47" mass="5822">MSNEFEFSAKEVSDYYRKRWDIEVFSDLSNRNLTLPVWFHSIKMEFK</sequence>
<dbReference type="EMBL" id="JACSGT010000001">
    <property type="protein sequence ID" value="MCF2218340.1"/>
    <property type="molecule type" value="Genomic_DNA"/>
</dbReference>
<keyword evidence="2" id="KW-1185">Reference proteome</keyword>
<protein>
    <submittedName>
        <fullName evidence="1">Transposase</fullName>
    </submittedName>
</protein>
<evidence type="ECO:0000313" key="1">
    <source>
        <dbReference type="EMBL" id="MCF2218340.1"/>
    </source>
</evidence>
<evidence type="ECO:0000313" key="2">
    <source>
        <dbReference type="Proteomes" id="UP001430374"/>
    </source>
</evidence>
<gene>
    <name evidence="1" type="ORF">H9Q08_03400</name>
</gene>